<accession>A0ABQ9WHM7</accession>
<feature type="region of interest" description="Disordered" evidence="1">
    <location>
        <begin position="42"/>
        <end position="71"/>
    </location>
</feature>
<protein>
    <submittedName>
        <fullName evidence="2">Uncharacterized protein</fullName>
    </submittedName>
</protein>
<organism evidence="2 3">
    <name type="scientific">Saguinus oedipus</name>
    <name type="common">Cotton-top tamarin</name>
    <name type="synonym">Oedipomidas oedipus</name>
    <dbReference type="NCBI Taxonomy" id="9490"/>
    <lineage>
        <taxon>Eukaryota</taxon>
        <taxon>Metazoa</taxon>
        <taxon>Chordata</taxon>
        <taxon>Craniata</taxon>
        <taxon>Vertebrata</taxon>
        <taxon>Euteleostomi</taxon>
        <taxon>Mammalia</taxon>
        <taxon>Eutheria</taxon>
        <taxon>Euarchontoglires</taxon>
        <taxon>Primates</taxon>
        <taxon>Haplorrhini</taxon>
        <taxon>Platyrrhini</taxon>
        <taxon>Cebidae</taxon>
        <taxon>Callitrichinae</taxon>
        <taxon>Saguinus</taxon>
    </lineage>
</organism>
<evidence type="ECO:0000313" key="3">
    <source>
        <dbReference type="Proteomes" id="UP001266305"/>
    </source>
</evidence>
<name>A0ABQ9WHM7_SAGOE</name>
<feature type="region of interest" description="Disordered" evidence="1">
    <location>
        <begin position="1"/>
        <end position="21"/>
    </location>
</feature>
<dbReference type="Proteomes" id="UP001266305">
    <property type="component" value="Unassembled WGS sequence"/>
</dbReference>
<evidence type="ECO:0000313" key="2">
    <source>
        <dbReference type="EMBL" id="KAK2121154.1"/>
    </source>
</evidence>
<proteinExistence type="predicted"/>
<feature type="compositionally biased region" description="Basic and acidic residues" evidence="1">
    <location>
        <begin position="43"/>
        <end position="56"/>
    </location>
</feature>
<sequence length="84" mass="8939">MMHSAATASTSSTPCRGPPISVLPAYNTPTLGIQFRAGNLPDPHLKLGKEREHSASKEALTPSGPHSAYDMTHPVDLIENSCWG</sequence>
<gene>
    <name evidence="2" type="ORF">P7K49_002540</name>
</gene>
<reference evidence="2 3" key="1">
    <citation type="submission" date="2023-05" db="EMBL/GenBank/DDBJ databases">
        <title>B98-5 Cell Line De Novo Hybrid Assembly: An Optical Mapping Approach.</title>
        <authorList>
            <person name="Kananen K."/>
            <person name="Auerbach J.A."/>
            <person name="Kautto E."/>
            <person name="Blachly J.S."/>
        </authorList>
    </citation>
    <scope>NUCLEOTIDE SEQUENCE [LARGE SCALE GENOMIC DNA]</scope>
    <source>
        <strain evidence="2">B95-8</strain>
        <tissue evidence="2">Cell line</tissue>
    </source>
</reference>
<feature type="compositionally biased region" description="Low complexity" evidence="1">
    <location>
        <begin position="1"/>
        <end position="13"/>
    </location>
</feature>
<keyword evidence="3" id="KW-1185">Reference proteome</keyword>
<dbReference type="EMBL" id="JASSZA010000001">
    <property type="protein sequence ID" value="KAK2121154.1"/>
    <property type="molecule type" value="Genomic_DNA"/>
</dbReference>
<comment type="caution">
    <text evidence="2">The sequence shown here is derived from an EMBL/GenBank/DDBJ whole genome shotgun (WGS) entry which is preliminary data.</text>
</comment>
<evidence type="ECO:0000256" key="1">
    <source>
        <dbReference type="SAM" id="MobiDB-lite"/>
    </source>
</evidence>